<evidence type="ECO:0000313" key="4">
    <source>
        <dbReference type="Proteomes" id="UP000478148"/>
    </source>
</evidence>
<comment type="caution">
    <text evidence="3">The sequence shown here is derived from an EMBL/GenBank/DDBJ whole genome shotgun (WGS) entry which is preliminary data.</text>
</comment>
<dbReference type="EMBL" id="SAIY01000001">
    <property type="protein sequence ID" value="NGM11910.1"/>
    <property type="molecule type" value="Genomic_DNA"/>
</dbReference>
<protein>
    <submittedName>
        <fullName evidence="3">CYTH and CHAD domain-containing protein</fullName>
    </submittedName>
</protein>
<dbReference type="Pfam" id="PF05235">
    <property type="entry name" value="CHAD"/>
    <property type="match status" value="1"/>
</dbReference>
<dbReference type="SMART" id="SM00880">
    <property type="entry name" value="CHAD"/>
    <property type="match status" value="1"/>
</dbReference>
<dbReference type="Proteomes" id="UP000478148">
    <property type="component" value="Unassembled WGS sequence"/>
</dbReference>
<dbReference type="InterPro" id="IPR007899">
    <property type="entry name" value="CHAD_dom"/>
</dbReference>
<dbReference type="Gene3D" id="2.40.320.10">
    <property type="entry name" value="Hypothetical Protein Pfu-838710-001"/>
    <property type="match status" value="1"/>
</dbReference>
<dbReference type="PANTHER" id="PTHR39339:SF1">
    <property type="entry name" value="CHAD DOMAIN-CONTAINING PROTEIN"/>
    <property type="match status" value="1"/>
</dbReference>
<dbReference type="CDD" id="cd07374">
    <property type="entry name" value="CYTH-like_Pase"/>
    <property type="match status" value="1"/>
</dbReference>
<feature type="domain" description="CYTH" evidence="1">
    <location>
        <begin position="1"/>
        <end position="194"/>
    </location>
</feature>
<evidence type="ECO:0000259" key="1">
    <source>
        <dbReference type="PROSITE" id="PS51707"/>
    </source>
</evidence>
<dbReference type="PROSITE" id="PS51707">
    <property type="entry name" value="CYTH"/>
    <property type="match status" value="1"/>
</dbReference>
<organism evidence="3 4">
    <name type="scientific">Verrucosispora sioxanthis</name>
    <dbReference type="NCBI Taxonomy" id="2499994"/>
    <lineage>
        <taxon>Bacteria</taxon>
        <taxon>Bacillati</taxon>
        <taxon>Actinomycetota</taxon>
        <taxon>Actinomycetes</taxon>
        <taxon>Micromonosporales</taxon>
        <taxon>Micromonosporaceae</taxon>
        <taxon>Micromonospora</taxon>
    </lineage>
</organism>
<keyword evidence="4" id="KW-1185">Reference proteome</keyword>
<accession>A0A6M1L2R2</accession>
<dbReference type="Gene3D" id="1.40.20.10">
    <property type="entry name" value="CHAD domain"/>
    <property type="match status" value="1"/>
</dbReference>
<sequence>MVEEERKFTVEAGWLLPDLSPAVPASGSVRALAPATLVATYHDTVDLRLARAGVSLRYREGDEVPWTVKLPTGSPGVRHEISRAGPADVLPAELVELVTVFHRGAALTPAAVVRTVRHAQEIVDEAGRVLAEVVDDQVTVLDAEGATTGAFREVEVERKAGDGALLDRLTELLRDAGARGGDFTPKHVRALGRAATAEPDLVAPDELPADPSAAAVVTEAVRREVARLLAHDPLVRLRAPVGDDDTAVHQMRVACRRLRSDLKTFGPLVRPAWARPLRTELKWLADALGAARDAEVLRERLRRTAAADPVSPVDPAAVDRLDVVLAEWQEEALTRVDEALRAPRYLALVDALVLAARAPRLTPRADAPAKRVLPRLVARPWRRLAGTPKKPGGVATLHPAGPDEQWHTVRKQGKQARSAVTAVAPVLGGDAAKLARALAKVQNLLGEHQDAAVAAETWRAVAEARPDDHQLAMTAGRLLERERAAVRRARADFPYAWRRASRRRRTRWLA</sequence>
<gene>
    <name evidence="3" type="ORF">ENC19_04070</name>
</gene>
<evidence type="ECO:0000259" key="2">
    <source>
        <dbReference type="PROSITE" id="PS51708"/>
    </source>
</evidence>
<dbReference type="InterPro" id="IPR033469">
    <property type="entry name" value="CYTH-like_dom_sf"/>
</dbReference>
<dbReference type="PROSITE" id="PS51708">
    <property type="entry name" value="CHAD"/>
    <property type="match status" value="1"/>
</dbReference>
<dbReference type="InterPro" id="IPR038186">
    <property type="entry name" value="CHAD_dom_sf"/>
</dbReference>
<dbReference type="SUPFAM" id="SSF55154">
    <property type="entry name" value="CYTH-like phosphatases"/>
    <property type="match status" value="1"/>
</dbReference>
<dbReference type="AlphaFoldDB" id="A0A6M1L2R2"/>
<dbReference type="RefSeq" id="WP_164445746.1">
    <property type="nucleotide sequence ID" value="NZ_SAIY01000001.1"/>
</dbReference>
<dbReference type="InterPro" id="IPR023577">
    <property type="entry name" value="CYTH_domain"/>
</dbReference>
<dbReference type="SMART" id="SM01118">
    <property type="entry name" value="CYTH"/>
    <property type="match status" value="1"/>
</dbReference>
<dbReference type="Pfam" id="PF01928">
    <property type="entry name" value="CYTH"/>
    <property type="match status" value="1"/>
</dbReference>
<name>A0A6M1L2R2_9ACTN</name>
<evidence type="ECO:0000313" key="3">
    <source>
        <dbReference type="EMBL" id="NGM11910.1"/>
    </source>
</evidence>
<reference evidence="3 4" key="1">
    <citation type="submission" date="2020-02" db="EMBL/GenBank/DDBJ databases">
        <title>Draft Genome Sequence of Verrucosispora sp. Strain CWR15, Isolated from Gulf of Mexico Sponge.</title>
        <authorList>
            <person name="Kennedy S.J."/>
            <person name="Cella E."/>
            <person name="Azarian T."/>
            <person name="Baker B.J."/>
            <person name="Shaw L.N."/>
        </authorList>
    </citation>
    <scope>NUCLEOTIDE SEQUENCE [LARGE SCALE GENOMIC DNA]</scope>
    <source>
        <strain evidence="3 4">CWR15</strain>
    </source>
</reference>
<proteinExistence type="predicted"/>
<dbReference type="PANTHER" id="PTHR39339">
    <property type="entry name" value="SLR1444 PROTEIN"/>
    <property type="match status" value="1"/>
</dbReference>
<feature type="domain" description="CHAD" evidence="2">
    <location>
        <begin position="210"/>
        <end position="502"/>
    </location>
</feature>